<proteinExistence type="predicted"/>
<gene>
    <name evidence="1" type="primary">jg18710</name>
    <name evidence="1" type="ORF">PAEG_LOCUS19391</name>
</gene>
<sequence>MSIPARWFLDMSSALSNSLHGLNGSHPQWKEDITMSGAPPGSGGEGFTSTKILIKEGFYLLSHVGLRHALFKEATNHCQA</sequence>
<keyword evidence="2" id="KW-1185">Reference proteome</keyword>
<accession>A0A8S4S190</accession>
<dbReference type="EMBL" id="CAKXAJ010025722">
    <property type="protein sequence ID" value="CAH2243223.1"/>
    <property type="molecule type" value="Genomic_DNA"/>
</dbReference>
<name>A0A8S4S190_9NEOP</name>
<evidence type="ECO:0000313" key="2">
    <source>
        <dbReference type="Proteomes" id="UP000838756"/>
    </source>
</evidence>
<evidence type="ECO:0000313" key="1">
    <source>
        <dbReference type="EMBL" id="CAH2243223.1"/>
    </source>
</evidence>
<organism evidence="1 2">
    <name type="scientific">Pararge aegeria aegeria</name>
    <dbReference type="NCBI Taxonomy" id="348720"/>
    <lineage>
        <taxon>Eukaryota</taxon>
        <taxon>Metazoa</taxon>
        <taxon>Ecdysozoa</taxon>
        <taxon>Arthropoda</taxon>
        <taxon>Hexapoda</taxon>
        <taxon>Insecta</taxon>
        <taxon>Pterygota</taxon>
        <taxon>Neoptera</taxon>
        <taxon>Endopterygota</taxon>
        <taxon>Lepidoptera</taxon>
        <taxon>Glossata</taxon>
        <taxon>Ditrysia</taxon>
        <taxon>Papilionoidea</taxon>
        <taxon>Nymphalidae</taxon>
        <taxon>Satyrinae</taxon>
        <taxon>Satyrini</taxon>
        <taxon>Parargina</taxon>
        <taxon>Pararge</taxon>
    </lineage>
</organism>
<dbReference type="Proteomes" id="UP000838756">
    <property type="component" value="Unassembled WGS sequence"/>
</dbReference>
<comment type="caution">
    <text evidence="1">The sequence shown here is derived from an EMBL/GenBank/DDBJ whole genome shotgun (WGS) entry which is preliminary data.</text>
</comment>
<protein>
    <submittedName>
        <fullName evidence="1">Jg18710 protein</fullName>
    </submittedName>
</protein>
<reference evidence="1" key="1">
    <citation type="submission" date="2022-03" db="EMBL/GenBank/DDBJ databases">
        <authorList>
            <person name="Lindestad O."/>
        </authorList>
    </citation>
    <scope>NUCLEOTIDE SEQUENCE</scope>
</reference>
<dbReference type="AlphaFoldDB" id="A0A8S4S190"/>